<dbReference type="Pfam" id="PF07715">
    <property type="entry name" value="Plug"/>
    <property type="match status" value="1"/>
</dbReference>
<feature type="signal peptide" evidence="10">
    <location>
        <begin position="1"/>
        <end position="20"/>
    </location>
</feature>
<dbReference type="Gene3D" id="2.40.170.20">
    <property type="entry name" value="TonB-dependent receptor, beta-barrel domain"/>
    <property type="match status" value="1"/>
</dbReference>
<dbReference type="InterPro" id="IPR023997">
    <property type="entry name" value="TonB-dep_OMP_SusC/RagA_CS"/>
</dbReference>
<dbReference type="OrthoDB" id="9768177at2"/>
<dbReference type="NCBIfam" id="TIGR04056">
    <property type="entry name" value="OMP_RagA_SusC"/>
    <property type="match status" value="1"/>
</dbReference>
<evidence type="ECO:0000256" key="3">
    <source>
        <dbReference type="ARBA" id="ARBA00022452"/>
    </source>
</evidence>
<evidence type="ECO:0000256" key="5">
    <source>
        <dbReference type="ARBA" id="ARBA00023077"/>
    </source>
</evidence>
<keyword evidence="14" id="KW-1185">Reference proteome</keyword>
<evidence type="ECO:0000256" key="7">
    <source>
        <dbReference type="ARBA" id="ARBA00023237"/>
    </source>
</evidence>
<protein>
    <submittedName>
        <fullName evidence="13">TonB-linked outer membrane protein, SusC/RagA family</fullName>
    </submittedName>
</protein>
<dbReference type="NCBIfam" id="TIGR04057">
    <property type="entry name" value="SusC_RagA_signa"/>
    <property type="match status" value="1"/>
</dbReference>
<evidence type="ECO:0000256" key="10">
    <source>
        <dbReference type="SAM" id="SignalP"/>
    </source>
</evidence>
<dbReference type="GO" id="GO:0009279">
    <property type="term" value="C:cell outer membrane"/>
    <property type="evidence" value="ECO:0007669"/>
    <property type="project" value="UniProtKB-SubCell"/>
</dbReference>
<dbReference type="SUPFAM" id="SSF49464">
    <property type="entry name" value="Carboxypeptidase regulatory domain-like"/>
    <property type="match status" value="1"/>
</dbReference>
<dbReference type="InterPro" id="IPR008969">
    <property type="entry name" value="CarboxyPept-like_regulatory"/>
</dbReference>
<evidence type="ECO:0000256" key="9">
    <source>
        <dbReference type="RuleBase" id="RU003357"/>
    </source>
</evidence>
<dbReference type="Gene3D" id="2.60.40.1120">
    <property type="entry name" value="Carboxypeptidase-like, regulatory domain"/>
    <property type="match status" value="1"/>
</dbReference>
<feature type="domain" description="TonB-dependent receptor plug" evidence="12">
    <location>
        <begin position="113"/>
        <end position="220"/>
    </location>
</feature>
<dbReference type="InterPro" id="IPR023996">
    <property type="entry name" value="TonB-dep_OMP_SusC/RagA"/>
</dbReference>
<dbReference type="Pfam" id="PF00593">
    <property type="entry name" value="TonB_dep_Rec_b-barrel"/>
    <property type="match status" value="1"/>
</dbReference>
<comment type="subcellular location">
    <subcellularLocation>
        <location evidence="1 8">Cell outer membrane</location>
        <topology evidence="1 8">Multi-pass membrane protein</topology>
    </subcellularLocation>
</comment>
<gene>
    <name evidence="13" type="ORF">SAMN04487911_102233</name>
</gene>
<dbReference type="EMBL" id="FQYX01000002">
    <property type="protein sequence ID" value="SHI49102.1"/>
    <property type="molecule type" value="Genomic_DNA"/>
</dbReference>
<sequence>MKIKYFLFLKLFLVSLVMMAQEKTITGNVTDQSGLPLPGVNILVVGTTNGTQSDFDGNYTIKASVGQSLSFSYVGQKTLTIVVGNSNTVNAVMEEDAQALEEVIVVGYGTSTKQSFTGSVKQIDSELLDRKSVSNVSQALTGESAGVRVINTSGQPGSEATIRIRGFGSVNGNRDPLYVVDGVPYSGNISALNPSDIASTTILKDASATAIFGARGANGVVVINTKKGKNGNDYIEVETKTGQNFSLLPRYSTIKSPEQYIGLSWEGLKNRASSDPKIADDYPNPVDYANAALFSKSGISTNYNMWNVANGGELIDPATGMVREGVTRKYNPENWEDYAFQASTRTEANLKISGGNAKTNYFSSIGYLNDKGYSINSDYERYSARLNVNHQVKDWLHGSMNLGYTVSETNNGGQSEDSGSVFWFVDNIPSIYPLFLRDADGNTIPDPYYGGNVYDYGQGRGFGGLTNAISDAQNSVQNRMNHEINFNTSLDVKFTDYLTLENRFGSQYYNSSYDEQNGPFYGPSSTSGGSIYKTKTEVFSYNMLNLLRFKKQFDDHSVEALVAHENNSWERKYLNAYKTKLVDPFGTELNNAVVSSPANSYTRDYTLESYFGQLNYNYDNKYFLSGTVRRDGSSRFLKNKWGTFGSIGAAWAVINEDFMYNQDIFSNLKLKASYGLIGEQGGVGYYPGYDLFEIENLNDGISLSFDSKGNPDLTWETSKMFQTGVEFGIGSFLDVAVDYYVKNTDDLIFDRRVGPSIGYALIKVNDGALRNKGLEFDVTAHLVKSDDFYVDLSVNGEFLNNELTKMPIEPETGEQKIIDIDGRFGRSVGHSLYDFYTREYAGVNTDTGVSTWNVYYFDENNDGQLQAAERVSSMADYVAQYPERANALSMATTETYSEATQKYVGKSAIPTVRGAFNLSTGYKGFDLSAQFLYSVGGYAYDAAYAGLMDNDQVGGNNWHTDILNRWQQPGDVTDVPRLSSAFDKNVVSSSTRFITKSDFLNLNNIRLGYTIPKMYVEKIGMSNLNFWVSGDNLWLLSERKGFNPSTDEAGTSDRYRYSPLSTVTFGVRAKF</sequence>
<feature type="chain" id="PRO_5012341630" evidence="10">
    <location>
        <begin position="21"/>
        <end position="1071"/>
    </location>
</feature>
<comment type="similarity">
    <text evidence="8 9">Belongs to the TonB-dependent receptor family.</text>
</comment>
<keyword evidence="10" id="KW-0732">Signal</keyword>
<dbReference type="InterPro" id="IPR036942">
    <property type="entry name" value="Beta-barrel_TonB_sf"/>
</dbReference>
<dbReference type="STRING" id="558155.SAMN04487911_102233"/>
<organism evidence="13 14">
    <name type="scientific">Arenibacter nanhaiticus</name>
    <dbReference type="NCBI Taxonomy" id="558155"/>
    <lineage>
        <taxon>Bacteria</taxon>
        <taxon>Pseudomonadati</taxon>
        <taxon>Bacteroidota</taxon>
        <taxon>Flavobacteriia</taxon>
        <taxon>Flavobacteriales</taxon>
        <taxon>Flavobacteriaceae</taxon>
        <taxon>Arenibacter</taxon>
    </lineage>
</organism>
<evidence type="ECO:0000313" key="13">
    <source>
        <dbReference type="EMBL" id="SHI49102.1"/>
    </source>
</evidence>
<dbReference type="AlphaFoldDB" id="A0A1M6BK53"/>
<dbReference type="Proteomes" id="UP000184231">
    <property type="component" value="Unassembled WGS sequence"/>
</dbReference>
<evidence type="ECO:0000256" key="4">
    <source>
        <dbReference type="ARBA" id="ARBA00022692"/>
    </source>
</evidence>
<accession>A0A1M6BK53</accession>
<dbReference type="InterPro" id="IPR037066">
    <property type="entry name" value="Plug_dom_sf"/>
</dbReference>
<keyword evidence="6 8" id="KW-0472">Membrane</keyword>
<dbReference type="InterPro" id="IPR000531">
    <property type="entry name" value="Beta-barrel_TonB"/>
</dbReference>
<evidence type="ECO:0000256" key="2">
    <source>
        <dbReference type="ARBA" id="ARBA00022448"/>
    </source>
</evidence>
<name>A0A1M6BK53_9FLAO</name>
<dbReference type="Gene3D" id="2.170.130.10">
    <property type="entry name" value="TonB-dependent receptor, plug domain"/>
    <property type="match status" value="1"/>
</dbReference>
<evidence type="ECO:0000259" key="12">
    <source>
        <dbReference type="Pfam" id="PF07715"/>
    </source>
</evidence>
<evidence type="ECO:0000256" key="1">
    <source>
        <dbReference type="ARBA" id="ARBA00004571"/>
    </source>
</evidence>
<evidence type="ECO:0000313" key="14">
    <source>
        <dbReference type="Proteomes" id="UP000184231"/>
    </source>
</evidence>
<proteinExistence type="inferred from homology"/>
<reference evidence="13 14" key="1">
    <citation type="submission" date="2016-11" db="EMBL/GenBank/DDBJ databases">
        <authorList>
            <person name="Jaros S."/>
            <person name="Januszkiewicz K."/>
            <person name="Wedrychowicz H."/>
        </authorList>
    </citation>
    <scope>NUCLEOTIDE SEQUENCE [LARGE SCALE GENOMIC DNA]</scope>
    <source>
        <strain evidence="13 14">CGMCC 1.8863</strain>
    </source>
</reference>
<keyword evidence="7 8" id="KW-0998">Cell outer membrane</keyword>
<dbReference type="PROSITE" id="PS52016">
    <property type="entry name" value="TONB_DEPENDENT_REC_3"/>
    <property type="match status" value="1"/>
</dbReference>
<keyword evidence="3 8" id="KW-1134">Transmembrane beta strand</keyword>
<keyword evidence="2 8" id="KW-0813">Transport</keyword>
<dbReference type="InterPro" id="IPR012910">
    <property type="entry name" value="Plug_dom"/>
</dbReference>
<keyword evidence="5 9" id="KW-0798">TonB box</keyword>
<dbReference type="Pfam" id="PF13715">
    <property type="entry name" value="CarbopepD_reg_2"/>
    <property type="match status" value="1"/>
</dbReference>
<dbReference type="InterPro" id="IPR039426">
    <property type="entry name" value="TonB-dep_rcpt-like"/>
</dbReference>
<evidence type="ECO:0000259" key="11">
    <source>
        <dbReference type="Pfam" id="PF00593"/>
    </source>
</evidence>
<dbReference type="RefSeq" id="WP_072763042.1">
    <property type="nucleotide sequence ID" value="NZ_FQYX01000002.1"/>
</dbReference>
<feature type="domain" description="TonB-dependent receptor-like beta-barrel" evidence="11">
    <location>
        <begin position="439"/>
        <end position="796"/>
    </location>
</feature>
<evidence type="ECO:0000256" key="8">
    <source>
        <dbReference type="PROSITE-ProRule" id="PRU01360"/>
    </source>
</evidence>
<keyword evidence="4 8" id="KW-0812">Transmembrane</keyword>
<dbReference type="SUPFAM" id="SSF56935">
    <property type="entry name" value="Porins"/>
    <property type="match status" value="1"/>
</dbReference>
<evidence type="ECO:0000256" key="6">
    <source>
        <dbReference type="ARBA" id="ARBA00023136"/>
    </source>
</evidence>